<accession>A0A174S017</accession>
<evidence type="ECO:0000313" key="2">
    <source>
        <dbReference type="Proteomes" id="UP000095762"/>
    </source>
</evidence>
<evidence type="ECO:0000313" key="1">
    <source>
        <dbReference type="EMBL" id="CUP91183.1"/>
    </source>
</evidence>
<dbReference type="Proteomes" id="UP000095762">
    <property type="component" value="Unassembled WGS sequence"/>
</dbReference>
<organism evidence="1 2">
    <name type="scientific">Blautia obeum</name>
    <dbReference type="NCBI Taxonomy" id="40520"/>
    <lineage>
        <taxon>Bacteria</taxon>
        <taxon>Bacillati</taxon>
        <taxon>Bacillota</taxon>
        <taxon>Clostridia</taxon>
        <taxon>Lachnospirales</taxon>
        <taxon>Lachnospiraceae</taxon>
        <taxon>Blautia</taxon>
    </lineage>
</organism>
<sequence length="138" mass="16456">MGKGRMLNENEKEIKFRICNSGGRILYFMDMELTDEEQVRMICQLNQWYSDTDQDVEGFVEEFYWFVIGIMDDMILLNPRYLLLEEVMEQFLLLMPETRRRCYGTGWVRKNICPAGTPLSERSAEIDYKSVHKKTDFL</sequence>
<protein>
    <submittedName>
        <fullName evidence="1">Uncharacterized protein</fullName>
    </submittedName>
</protein>
<name>A0A174S017_9FIRM</name>
<dbReference type="RefSeq" id="WP_329283540.1">
    <property type="nucleotide sequence ID" value="NZ_CZBP01000007.1"/>
</dbReference>
<gene>
    <name evidence="1" type="ORF">ERS852569_01209</name>
</gene>
<dbReference type="AlphaFoldDB" id="A0A174S017"/>
<reference evidence="1 2" key="1">
    <citation type="submission" date="2015-09" db="EMBL/GenBank/DDBJ databases">
        <authorList>
            <consortium name="Pathogen Informatics"/>
        </authorList>
    </citation>
    <scope>NUCLEOTIDE SEQUENCE [LARGE SCALE GENOMIC DNA]</scope>
    <source>
        <strain evidence="1 2">2789STDY5834957</strain>
    </source>
</reference>
<dbReference type="EMBL" id="CZBP01000007">
    <property type="protein sequence ID" value="CUP91183.1"/>
    <property type="molecule type" value="Genomic_DNA"/>
</dbReference>
<proteinExistence type="predicted"/>